<evidence type="ECO:0000313" key="3">
    <source>
        <dbReference type="EMBL" id="TQO20750.1"/>
    </source>
</evidence>
<feature type="region of interest" description="Disordered" evidence="1">
    <location>
        <begin position="315"/>
        <end position="335"/>
    </location>
</feature>
<evidence type="ECO:0000256" key="1">
    <source>
        <dbReference type="SAM" id="MobiDB-lite"/>
    </source>
</evidence>
<dbReference type="Proteomes" id="UP000316560">
    <property type="component" value="Unassembled WGS sequence"/>
</dbReference>
<dbReference type="PANTHER" id="PTHR43245:SF58">
    <property type="entry name" value="BLL5923 PROTEIN"/>
    <property type="match status" value="1"/>
</dbReference>
<dbReference type="InterPro" id="IPR036291">
    <property type="entry name" value="NAD(P)-bd_dom_sf"/>
</dbReference>
<dbReference type="OrthoDB" id="9771302at2"/>
<dbReference type="InterPro" id="IPR001509">
    <property type="entry name" value="Epimerase_deHydtase"/>
</dbReference>
<dbReference type="PANTHER" id="PTHR43245">
    <property type="entry name" value="BIFUNCTIONAL POLYMYXIN RESISTANCE PROTEIN ARNA"/>
    <property type="match status" value="1"/>
</dbReference>
<dbReference type="Pfam" id="PF01370">
    <property type="entry name" value="Epimerase"/>
    <property type="match status" value="1"/>
</dbReference>
<feature type="compositionally biased region" description="Low complexity" evidence="1">
    <location>
        <begin position="317"/>
        <end position="329"/>
    </location>
</feature>
<dbReference type="Gene3D" id="3.40.50.720">
    <property type="entry name" value="NAD(P)-binding Rossmann-like Domain"/>
    <property type="match status" value="1"/>
</dbReference>
<sequence>MKILVVGGSGFIGTRLLETLHEQGHQFTNFDRQLSPRFPDQTVRGDVRSADELTAASVGHDAIINLAAEHRDDVSPLSLYTEVNVGGAHAIVAAAEANGIQRIVFTSTVALYGLDKNNAAEDSVPEPFNEYGRSKLAAEGVFSEWANADVARSLAIVRPSVVFGEGNRGNVYNLAKQVSSGRFIMVGKGDNKKSMAYVGNIVGYIASRLDAPVGIEIRNFADKPDLSTKDLISILRDEMNVHAASNLRLPLGLGIVAGHIFDAAAKITRRTFPISAVRIRKFAADTTVNTDRLRDSGYTATYSLNEALKRTLASEFPASSAPTSAAAPTNDRNPS</sequence>
<dbReference type="AlphaFoldDB" id="A0A8H2K7T6"/>
<feature type="domain" description="NAD-dependent epimerase/dehydratase" evidence="2">
    <location>
        <begin position="3"/>
        <end position="205"/>
    </location>
</feature>
<evidence type="ECO:0000259" key="2">
    <source>
        <dbReference type="Pfam" id="PF01370"/>
    </source>
</evidence>
<name>A0A8H2K7T6_9MICO</name>
<dbReference type="EMBL" id="VFRA01000001">
    <property type="protein sequence ID" value="TQO20750.1"/>
    <property type="molecule type" value="Genomic_DNA"/>
</dbReference>
<gene>
    <name evidence="3" type="ORF">FB472_2402</name>
</gene>
<accession>A0A8H2K7T6</accession>
<evidence type="ECO:0000313" key="4">
    <source>
        <dbReference type="Proteomes" id="UP000316560"/>
    </source>
</evidence>
<dbReference type="RefSeq" id="WP_141991017.1">
    <property type="nucleotide sequence ID" value="NZ_VFRA01000001.1"/>
</dbReference>
<protein>
    <submittedName>
        <fullName evidence="3">Nucleoside-diphosphate-sugar epimerase</fullName>
    </submittedName>
</protein>
<keyword evidence="4" id="KW-1185">Reference proteome</keyword>
<reference evidence="3 4" key="1">
    <citation type="submission" date="2019-06" db="EMBL/GenBank/DDBJ databases">
        <title>Sequencing the genomes of 1000 actinobacteria strains.</title>
        <authorList>
            <person name="Klenk H.-P."/>
        </authorList>
    </citation>
    <scope>NUCLEOTIDE SEQUENCE [LARGE SCALE GENOMIC DNA]</scope>
    <source>
        <strain evidence="3 4">DSM 21947</strain>
    </source>
</reference>
<dbReference type="InterPro" id="IPR050177">
    <property type="entry name" value="Lipid_A_modif_metabolic_enz"/>
</dbReference>
<dbReference type="SUPFAM" id="SSF51735">
    <property type="entry name" value="NAD(P)-binding Rossmann-fold domains"/>
    <property type="match status" value="1"/>
</dbReference>
<organism evidence="3 4">
    <name type="scientific">Rhodoglobus vestalii</name>
    <dbReference type="NCBI Taxonomy" id="193384"/>
    <lineage>
        <taxon>Bacteria</taxon>
        <taxon>Bacillati</taxon>
        <taxon>Actinomycetota</taxon>
        <taxon>Actinomycetes</taxon>
        <taxon>Micrococcales</taxon>
        <taxon>Microbacteriaceae</taxon>
        <taxon>Rhodoglobus</taxon>
    </lineage>
</organism>
<proteinExistence type="predicted"/>
<comment type="caution">
    <text evidence="3">The sequence shown here is derived from an EMBL/GenBank/DDBJ whole genome shotgun (WGS) entry which is preliminary data.</text>
</comment>